<evidence type="ECO:0000256" key="1">
    <source>
        <dbReference type="ARBA" id="ARBA00010257"/>
    </source>
</evidence>
<dbReference type="OrthoDB" id="189057at2759"/>
<keyword evidence="6" id="KW-1185">Reference proteome</keyword>
<organism evidence="5 6">
    <name type="scientific">Polysphondylium violaceum</name>
    <dbReference type="NCBI Taxonomy" id="133409"/>
    <lineage>
        <taxon>Eukaryota</taxon>
        <taxon>Amoebozoa</taxon>
        <taxon>Evosea</taxon>
        <taxon>Eumycetozoa</taxon>
        <taxon>Dictyostelia</taxon>
        <taxon>Dictyosteliales</taxon>
        <taxon>Dictyosteliaceae</taxon>
        <taxon>Polysphondylium</taxon>
    </lineage>
</organism>
<evidence type="ECO:0000313" key="5">
    <source>
        <dbReference type="EMBL" id="KAF2076986.1"/>
    </source>
</evidence>
<keyword evidence="2" id="KW-0547">Nucleotide-binding</keyword>
<accession>A0A8J4PZP8</accession>
<gene>
    <name evidence="5" type="ORF">CYY_001695</name>
</gene>
<dbReference type="InterPro" id="IPR010223">
    <property type="entry name" value="MinD"/>
</dbReference>
<dbReference type="Proteomes" id="UP000695562">
    <property type="component" value="Unassembled WGS sequence"/>
</dbReference>
<dbReference type="PANTHER" id="PTHR43384:SF6">
    <property type="entry name" value="SEPTUM SITE-DETERMINING PROTEIN MIND HOMOLOG, CHLOROPLASTIC"/>
    <property type="match status" value="1"/>
</dbReference>
<dbReference type="SUPFAM" id="SSF52540">
    <property type="entry name" value="P-loop containing nucleoside triphosphate hydrolases"/>
    <property type="match status" value="1"/>
</dbReference>
<reference evidence="5" key="1">
    <citation type="submission" date="2020-01" db="EMBL/GenBank/DDBJ databases">
        <title>Development of genomics and gene disruption for Polysphondylium violaceum indicates a role for the polyketide synthase stlB in stalk morphogenesis.</title>
        <authorList>
            <person name="Narita B."/>
            <person name="Kawabe Y."/>
            <person name="Kin K."/>
            <person name="Saito T."/>
            <person name="Gibbs R."/>
            <person name="Kuspa A."/>
            <person name="Muzny D."/>
            <person name="Queller D."/>
            <person name="Richards S."/>
            <person name="Strassman J."/>
            <person name="Sucgang R."/>
            <person name="Worley K."/>
            <person name="Schaap P."/>
        </authorList>
    </citation>
    <scope>NUCLEOTIDE SEQUENCE</scope>
    <source>
        <strain evidence="5">QSvi11</strain>
    </source>
</reference>
<evidence type="ECO:0000256" key="3">
    <source>
        <dbReference type="ARBA" id="ARBA00022840"/>
    </source>
</evidence>
<dbReference type="InterPro" id="IPR050625">
    <property type="entry name" value="ParA/MinD_ATPase"/>
</dbReference>
<dbReference type="EMBL" id="AJWJ01000042">
    <property type="protein sequence ID" value="KAF2076986.1"/>
    <property type="molecule type" value="Genomic_DNA"/>
</dbReference>
<dbReference type="PANTHER" id="PTHR43384">
    <property type="entry name" value="SEPTUM SITE-DETERMINING PROTEIN MIND HOMOLOG, CHLOROPLASTIC-RELATED"/>
    <property type="match status" value="1"/>
</dbReference>
<dbReference type="GO" id="GO:0005524">
    <property type="term" value="F:ATP binding"/>
    <property type="evidence" value="ECO:0007669"/>
    <property type="project" value="UniProtKB-KW"/>
</dbReference>
<dbReference type="AlphaFoldDB" id="A0A8J4PZP8"/>
<dbReference type="GO" id="GO:0016887">
    <property type="term" value="F:ATP hydrolysis activity"/>
    <property type="evidence" value="ECO:0007669"/>
    <property type="project" value="InterPro"/>
</dbReference>
<name>A0A8J4PZP8_9MYCE</name>
<comment type="caution">
    <text evidence="5">The sequence shown here is derived from an EMBL/GenBank/DDBJ whole genome shotgun (WGS) entry which is preliminary data.</text>
</comment>
<proteinExistence type="inferred from homology"/>
<dbReference type="FunFam" id="3.40.50.300:FF:000068">
    <property type="entry name" value="Site-determining protein"/>
    <property type="match status" value="1"/>
</dbReference>
<dbReference type="CDD" id="cd02036">
    <property type="entry name" value="MinD"/>
    <property type="match status" value="1"/>
</dbReference>
<evidence type="ECO:0000259" key="4">
    <source>
        <dbReference type="Pfam" id="PF13614"/>
    </source>
</evidence>
<protein>
    <recommendedName>
        <fullName evidence="4">AAA domain-containing protein</fullName>
    </recommendedName>
</protein>
<evidence type="ECO:0000256" key="2">
    <source>
        <dbReference type="ARBA" id="ARBA00022741"/>
    </source>
</evidence>
<comment type="similarity">
    <text evidence="1">Belongs to the ParA family. MinD subfamily.</text>
</comment>
<sequence length="324" mass="35666">MIKVLVPLVKSSNFTFVGQRTSTAGIYNFNNKFYTTNTNTSPIGSVASTVPRNRKVIVVTSGKGGVGKTTTSASIAFGLAQKGFKTCVIDFDIGLRNLDIHFGMERRIVFDFINLINNDCKLNQALVKDRRNPNLFLLAASQTKDKTALKMDGVERVLEELRDNFDYIVCDSPAGIESGSHHAMFWSDIAIITTNPELSSLRDSDTMLGIIASKSKRALENKEPVDVSLLITRYSPERVASGGMLSVKDIQENLGIKLLGIIPESSDILDCTNLGKPTITLDDNSDAAEAYRDTIDRFLGENVPFRFLEPKPTGILSKLMSKFK</sequence>
<feature type="domain" description="AAA" evidence="4">
    <location>
        <begin position="55"/>
        <end position="212"/>
    </location>
</feature>
<evidence type="ECO:0000313" key="6">
    <source>
        <dbReference type="Proteomes" id="UP000695562"/>
    </source>
</evidence>
<dbReference type="Pfam" id="PF13614">
    <property type="entry name" value="AAA_31"/>
    <property type="match status" value="1"/>
</dbReference>
<dbReference type="GO" id="GO:0009898">
    <property type="term" value="C:cytoplasmic side of plasma membrane"/>
    <property type="evidence" value="ECO:0007669"/>
    <property type="project" value="TreeGrafter"/>
</dbReference>
<dbReference type="Gene3D" id="3.40.50.300">
    <property type="entry name" value="P-loop containing nucleotide triphosphate hydrolases"/>
    <property type="match status" value="1"/>
</dbReference>
<dbReference type="InterPro" id="IPR027417">
    <property type="entry name" value="P-loop_NTPase"/>
</dbReference>
<dbReference type="GO" id="GO:0051782">
    <property type="term" value="P:negative regulation of cell division"/>
    <property type="evidence" value="ECO:0007669"/>
    <property type="project" value="TreeGrafter"/>
</dbReference>
<dbReference type="NCBIfam" id="TIGR01968">
    <property type="entry name" value="minD_bact"/>
    <property type="match status" value="1"/>
</dbReference>
<keyword evidence="3" id="KW-0067">ATP-binding</keyword>
<dbReference type="GO" id="GO:0005829">
    <property type="term" value="C:cytosol"/>
    <property type="evidence" value="ECO:0007669"/>
    <property type="project" value="TreeGrafter"/>
</dbReference>
<dbReference type="InterPro" id="IPR025669">
    <property type="entry name" value="AAA_dom"/>
</dbReference>